<proteinExistence type="inferred from homology"/>
<name>A0A7Z0PET3_9FUSO</name>
<sequence>MKKNLLILLSLLTLIFSCGKVKEHENTLEDKIAKSGIYYEIFVRSFADSNGDGIGDLNGIKAKLPELKELGVEGLWLTPIFSSPSYHKYDVTDYYNIDPEYGTIEDFKELVKSSHDLGIKVIIDLPVNHTSSEHPWFKDVVSNKDSEYRKFYRIEKNDNPNIDFKAAPLGGTAWHKLNDEEKYFGIFWGGMPDLNLEEKEVRKELHKISKFWVDEVNIDGYRIDAAPHAYGKGEYSKEINVLEANLKWWSEFRNELIKTKKDIYIVGEVWTAPEIVAKYFTVFDSNFNFELSENGIFNALIRESARELSSKLTRVYGLYEKSNAEFIDAPFLTNHDQSRLSEKLPDLERQKVAASILLTLPGNPYIYYGEELGMKGRKPDELIREPYIWNDELQTSWEAIELNTETVDYHSQKNNPDSLLNHYKLWINIRKENDEIRYGKFEAVETDNNKVFAYKMKYKESEKLLLHNLSNKEQKVNIEGKEYLLNSYESKVI</sequence>
<dbReference type="Proteomes" id="UP000526184">
    <property type="component" value="Unassembled WGS sequence"/>
</dbReference>
<evidence type="ECO:0000313" key="3">
    <source>
        <dbReference type="EMBL" id="NYV27954.1"/>
    </source>
</evidence>
<protein>
    <submittedName>
        <fullName evidence="3">Alpha-amylase</fullName>
    </submittedName>
</protein>
<reference evidence="3 4" key="1">
    <citation type="submission" date="2020-05" db="EMBL/GenBank/DDBJ databases">
        <title>Streptobacillus felis strain LHL191014123.</title>
        <authorList>
            <person name="Fawzy A."/>
            <person name="Rau J."/>
            <person name="Risse K."/>
            <person name="Schauerte N."/>
            <person name="Geiger C."/>
            <person name="Blom J."/>
            <person name="Imirzalioglu C."/>
            <person name="Falgenhauer J."/>
            <person name="Bach A."/>
            <person name="Herden C."/>
            <person name="Eisenberg T."/>
        </authorList>
    </citation>
    <scope>NUCLEOTIDE SEQUENCE [LARGE SCALE GENOMIC DNA]</scope>
    <source>
        <strain evidence="3 4">LHL191014123</strain>
    </source>
</reference>
<dbReference type="CDD" id="cd11316">
    <property type="entry name" value="AmyAc_bac2_AmyA"/>
    <property type="match status" value="1"/>
</dbReference>
<dbReference type="Gene3D" id="3.90.400.10">
    <property type="entry name" value="Oligo-1,6-glucosidase, Domain 2"/>
    <property type="match status" value="1"/>
</dbReference>
<dbReference type="SUPFAM" id="SSF51445">
    <property type="entry name" value="(Trans)glycosidases"/>
    <property type="match status" value="1"/>
</dbReference>
<dbReference type="RefSeq" id="WP_180136066.1">
    <property type="nucleotide sequence ID" value="NZ_JABMKT010000016.1"/>
</dbReference>
<dbReference type="InterPro" id="IPR045857">
    <property type="entry name" value="O16G_dom_2"/>
</dbReference>
<dbReference type="SMART" id="SM00642">
    <property type="entry name" value="Aamy"/>
    <property type="match status" value="1"/>
</dbReference>
<dbReference type="PROSITE" id="PS51257">
    <property type="entry name" value="PROKAR_LIPOPROTEIN"/>
    <property type="match status" value="1"/>
</dbReference>
<dbReference type="Gene3D" id="3.20.20.80">
    <property type="entry name" value="Glycosidases"/>
    <property type="match status" value="1"/>
</dbReference>
<dbReference type="PANTHER" id="PTHR10357">
    <property type="entry name" value="ALPHA-AMYLASE FAMILY MEMBER"/>
    <property type="match status" value="1"/>
</dbReference>
<dbReference type="InterPro" id="IPR017853">
    <property type="entry name" value="GH"/>
</dbReference>
<dbReference type="Gene3D" id="2.60.40.1180">
    <property type="entry name" value="Golgi alpha-mannosidase II"/>
    <property type="match status" value="1"/>
</dbReference>
<keyword evidence="4" id="KW-1185">Reference proteome</keyword>
<evidence type="ECO:0000259" key="2">
    <source>
        <dbReference type="SMART" id="SM00642"/>
    </source>
</evidence>
<comment type="caution">
    <text evidence="3">The sequence shown here is derived from an EMBL/GenBank/DDBJ whole genome shotgun (WGS) entry which is preliminary data.</text>
</comment>
<dbReference type="SUPFAM" id="SSF51011">
    <property type="entry name" value="Glycosyl hydrolase domain"/>
    <property type="match status" value="1"/>
</dbReference>
<dbReference type="GO" id="GO:0004556">
    <property type="term" value="F:alpha-amylase activity"/>
    <property type="evidence" value="ECO:0007669"/>
    <property type="project" value="TreeGrafter"/>
</dbReference>
<dbReference type="InterPro" id="IPR006047">
    <property type="entry name" value="GH13_cat_dom"/>
</dbReference>
<dbReference type="Pfam" id="PF00128">
    <property type="entry name" value="Alpha-amylase"/>
    <property type="match status" value="1"/>
</dbReference>
<dbReference type="PANTHER" id="PTHR10357:SF179">
    <property type="entry name" value="NEUTRAL AND BASIC AMINO ACID TRANSPORT PROTEIN RBAT"/>
    <property type="match status" value="1"/>
</dbReference>
<organism evidence="3 4">
    <name type="scientific">Streptobacillus felis</name>
    <dbReference type="NCBI Taxonomy" id="1384509"/>
    <lineage>
        <taxon>Bacteria</taxon>
        <taxon>Fusobacteriati</taxon>
        <taxon>Fusobacteriota</taxon>
        <taxon>Fusobacteriia</taxon>
        <taxon>Fusobacteriales</taxon>
        <taxon>Leptotrichiaceae</taxon>
        <taxon>Streptobacillus</taxon>
    </lineage>
</organism>
<gene>
    <name evidence="3" type="ORF">HP397_03855</name>
</gene>
<evidence type="ECO:0000313" key="4">
    <source>
        <dbReference type="Proteomes" id="UP000526184"/>
    </source>
</evidence>
<evidence type="ECO:0000256" key="1">
    <source>
        <dbReference type="ARBA" id="ARBA00008061"/>
    </source>
</evidence>
<comment type="similarity">
    <text evidence="1">Belongs to the glycosyl hydrolase 13 family.</text>
</comment>
<accession>A0A7Z0PET3</accession>
<feature type="domain" description="Glycosyl hydrolase family 13 catalytic" evidence="2">
    <location>
        <begin position="40"/>
        <end position="430"/>
    </location>
</feature>
<dbReference type="EMBL" id="JABMKT010000016">
    <property type="protein sequence ID" value="NYV27954.1"/>
    <property type="molecule type" value="Genomic_DNA"/>
</dbReference>
<dbReference type="InterPro" id="IPR013780">
    <property type="entry name" value="Glyco_hydro_b"/>
</dbReference>
<dbReference type="AlphaFoldDB" id="A0A7Z0PET3"/>
<dbReference type="GO" id="GO:0009313">
    <property type="term" value="P:oligosaccharide catabolic process"/>
    <property type="evidence" value="ECO:0007669"/>
    <property type="project" value="TreeGrafter"/>
</dbReference>